<dbReference type="InterPro" id="IPR036962">
    <property type="entry name" value="Glyco_hydro_3_N_sf"/>
</dbReference>
<evidence type="ECO:0000256" key="2">
    <source>
        <dbReference type="ARBA" id="ARBA00022801"/>
    </source>
</evidence>
<gene>
    <name evidence="6" type="ORF">GCM10010910_26310</name>
</gene>
<dbReference type="Gene3D" id="3.20.20.300">
    <property type="entry name" value="Glycoside hydrolase, family 3, N-terminal domain"/>
    <property type="match status" value="1"/>
</dbReference>
<feature type="domain" description="Fibronectin type III-like" evidence="5">
    <location>
        <begin position="592"/>
        <end position="662"/>
    </location>
</feature>
<dbReference type="InterPro" id="IPR019800">
    <property type="entry name" value="Glyco_hydro_3_AS"/>
</dbReference>
<organism evidence="6 7">
    <name type="scientific">Microbacterium nanhaiense</name>
    <dbReference type="NCBI Taxonomy" id="1301026"/>
    <lineage>
        <taxon>Bacteria</taxon>
        <taxon>Bacillati</taxon>
        <taxon>Actinomycetota</taxon>
        <taxon>Actinomycetes</taxon>
        <taxon>Micrococcales</taxon>
        <taxon>Microbacteriaceae</taxon>
        <taxon>Microbacterium</taxon>
    </lineage>
</organism>
<keyword evidence="3" id="KW-0119">Carbohydrate metabolism</keyword>
<evidence type="ECO:0000259" key="5">
    <source>
        <dbReference type="SMART" id="SM01217"/>
    </source>
</evidence>
<dbReference type="InterPro" id="IPR026891">
    <property type="entry name" value="Fn3-like"/>
</dbReference>
<evidence type="ECO:0000313" key="6">
    <source>
        <dbReference type="EMBL" id="GGO66567.1"/>
    </source>
</evidence>
<evidence type="ECO:0000256" key="4">
    <source>
        <dbReference type="RuleBase" id="RU361161"/>
    </source>
</evidence>
<reference evidence="7" key="1">
    <citation type="journal article" date="2019" name="Int. J. Syst. Evol. Microbiol.">
        <title>The Global Catalogue of Microorganisms (GCM) 10K type strain sequencing project: providing services to taxonomists for standard genome sequencing and annotation.</title>
        <authorList>
            <consortium name="The Broad Institute Genomics Platform"/>
            <consortium name="The Broad Institute Genome Sequencing Center for Infectious Disease"/>
            <person name="Wu L."/>
            <person name="Ma J."/>
        </authorList>
    </citation>
    <scope>NUCLEOTIDE SEQUENCE [LARGE SCALE GENOMIC DNA]</scope>
    <source>
        <strain evidence="7">CGMCC 4.7181</strain>
    </source>
</reference>
<dbReference type="SUPFAM" id="SSF52279">
    <property type="entry name" value="Beta-D-glucan exohydrolase, C-terminal domain"/>
    <property type="match status" value="1"/>
</dbReference>
<accession>A0ABQ2N529</accession>
<dbReference type="InterPro" id="IPR036881">
    <property type="entry name" value="Glyco_hydro_3_C_sf"/>
</dbReference>
<dbReference type="InterPro" id="IPR002772">
    <property type="entry name" value="Glyco_hydro_3_C"/>
</dbReference>
<protein>
    <submittedName>
        <fullName evidence="6">Glycosyl hydrolase</fullName>
    </submittedName>
</protein>
<keyword evidence="7" id="KW-1185">Reference proteome</keyword>
<dbReference type="GO" id="GO:0016787">
    <property type="term" value="F:hydrolase activity"/>
    <property type="evidence" value="ECO:0007669"/>
    <property type="project" value="UniProtKB-KW"/>
</dbReference>
<dbReference type="EMBL" id="BMMQ01000009">
    <property type="protein sequence ID" value="GGO66567.1"/>
    <property type="molecule type" value="Genomic_DNA"/>
</dbReference>
<evidence type="ECO:0000256" key="3">
    <source>
        <dbReference type="ARBA" id="ARBA00023277"/>
    </source>
</evidence>
<dbReference type="PRINTS" id="PR00133">
    <property type="entry name" value="GLHYDRLASE3"/>
</dbReference>
<keyword evidence="2 4" id="KW-0378">Hydrolase</keyword>
<proteinExistence type="inferred from homology"/>
<evidence type="ECO:0000313" key="7">
    <source>
        <dbReference type="Proteomes" id="UP000638043"/>
    </source>
</evidence>
<comment type="similarity">
    <text evidence="1 4">Belongs to the glycosyl hydrolase 3 family.</text>
</comment>
<dbReference type="InterPro" id="IPR013783">
    <property type="entry name" value="Ig-like_fold"/>
</dbReference>
<dbReference type="InterPro" id="IPR001764">
    <property type="entry name" value="Glyco_hydro_3_N"/>
</dbReference>
<dbReference type="Pfam" id="PF01915">
    <property type="entry name" value="Glyco_hydro_3_C"/>
    <property type="match status" value="1"/>
</dbReference>
<dbReference type="SMART" id="SM01217">
    <property type="entry name" value="Fn3_like"/>
    <property type="match status" value="1"/>
</dbReference>
<evidence type="ECO:0000256" key="1">
    <source>
        <dbReference type="ARBA" id="ARBA00005336"/>
    </source>
</evidence>
<dbReference type="Gene3D" id="3.40.50.1700">
    <property type="entry name" value="Glycoside hydrolase family 3 C-terminal domain"/>
    <property type="match status" value="1"/>
</dbReference>
<dbReference type="PANTHER" id="PTHR42715:SF10">
    <property type="entry name" value="BETA-GLUCOSIDASE"/>
    <property type="match status" value="1"/>
</dbReference>
<dbReference type="PANTHER" id="PTHR42715">
    <property type="entry name" value="BETA-GLUCOSIDASE"/>
    <property type="match status" value="1"/>
</dbReference>
<dbReference type="Proteomes" id="UP000638043">
    <property type="component" value="Unassembled WGS sequence"/>
</dbReference>
<comment type="caution">
    <text evidence="6">The sequence shown here is derived from an EMBL/GenBank/DDBJ whole genome shotgun (WGS) entry which is preliminary data.</text>
</comment>
<dbReference type="Pfam" id="PF00933">
    <property type="entry name" value="Glyco_hydro_3"/>
    <property type="match status" value="1"/>
</dbReference>
<dbReference type="SUPFAM" id="SSF51445">
    <property type="entry name" value="(Trans)glycosidases"/>
    <property type="match status" value="1"/>
</dbReference>
<dbReference type="PROSITE" id="PS00775">
    <property type="entry name" value="GLYCOSYL_HYDROL_F3"/>
    <property type="match status" value="1"/>
</dbReference>
<dbReference type="RefSeq" id="WP_188702622.1">
    <property type="nucleotide sequence ID" value="NZ_BMMQ01000009.1"/>
</dbReference>
<dbReference type="Gene3D" id="2.60.40.10">
    <property type="entry name" value="Immunoglobulins"/>
    <property type="match status" value="1"/>
</dbReference>
<name>A0ABQ2N529_9MICO</name>
<sequence length="750" mass="80147">MPDISDLTLEEKAALTSGLDFWRLKAIERLGIPSIMVTDGPHGLRKQAGESDHLGLNAAVPATCFPPAVGLGASWDPALAERVGAAIGREAAIEDVAVVLGPGVNIKRSVLCGRNFEYFSEDPIHASDMGSGIVRGIQSQGVGTSLKHFAANNQETDRMRVSSDVDPRPLREIYLRAFQGVVEDTQPWTVMCSYNRVNGVYASEDPFLLTEVLREEWGFEGLVVSDWGASNVRTEGIKAGMDLEMPSSNGLSDRQLVAAVKAGELDEADLDRAAERVLNLIRRANERAAVSEALDVDAHHALAREAAGRSIVLLKNEGPILPLRPEQKVAVIGEFAEKPRYQGGGSSHITPTRVDVALDAIREVADGEVAYAPGYVLPEAPEGIGMSGGKSPKPAAEVLEKLRAEAVAVAKDADITLVFVGLPDEDESEGFDREHIDLPAEHLALVDAVADANPNTVVVLSNGGVVALPFADRVPAIVESWLLGQAGGSGVADVLYGAVNPSGRLAESFPYRLEDTPAFTSFPGEGQHVRYGEGIYVGYRWYDARKMDVAFPFGHGLSYTSFAYGDAAARWTDEGIAISVDVTNTGSVAGREVVQAYVSVPGSSVDRAPRELKAFASVELQPGETATVELLARRRDLRYWEERVQAWILESGDYVVELGSSSRELHTNATVAVAGDQLVIPLTRDASVGDAFAHPVAGPVARAEIASSPFGAIMMDGDELSPMGRDMPLSRLVSFGVPVELVTRILEAGK</sequence>
<dbReference type="InterPro" id="IPR017853">
    <property type="entry name" value="GH"/>
</dbReference>
<dbReference type="Pfam" id="PF14310">
    <property type="entry name" value="Fn3-like"/>
    <property type="match status" value="1"/>
</dbReference>
<dbReference type="InterPro" id="IPR050288">
    <property type="entry name" value="Cellulose_deg_GH3"/>
</dbReference>
<keyword evidence="4" id="KW-0326">Glycosidase</keyword>